<dbReference type="CDD" id="cd12148">
    <property type="entry name" value="fungal_TF_MHR"/>
    <property type="match status" value="1"/>
</dbReference>
<feature type="compositionally biased region" description="Acidic residues" evidence="4">
    <location>
        <begin position="127"/>
        <end position="136"/>
    </location>
</feature>
<gene>
    <name evidence="6" type="ORF">CC86DRAFT_348722</name>
</gene>
<dbReference type="SUPFAM" id="SSF57701">
    <property type="entry name" value="Zn2/Cys6 DNA-binding domain"/>
    <property type="match status" value="1"/>
</dbReference>
<feature type="region of interest" description="Disordered" evidence="4">
    <location>
        <begin position="672"/>
        <end position="833"/>
    </location>
</feature>
<dbReference type="InterPro" id="IPR050613">
    <property type="entry name" value="Sec_Metabolite_Reg"/>
</dbReference>
<evidence type="ECO:0000313" key="7">
    <source>
        <dbReference type="Proteomes" id="UP000799424"/>
    </source>
</evidence>
<dbReference type="Proteomes" id="UP000799424">
    <property type="component" value="Unassembled WGS sequence"/>
</dbReference>
<dbReference type="Pfam" id="PF00172">
    <property type="entry name" value="Zn_clus"/>
    <property type="match status" value="1"/>
</dbReference>
<name>A0A6A7A3Q9_9PLEO</name>
<evidence type="ECO:0000256" key="2">
    <source>
        <dbReference type="ARBA" id="ARBA00022723"/>
    </source>
</evidence>
<dbReference type="GO" id="GO:0005634">
    <property type="term" value="C:nucleus"/>
    <property type="evidence" value="ECO:0007669"/>
    <property type="project" value="UniProtKB-SubCell"/>
</dbReference>
<feature type="compositionally biased region" description="Polar residues" evidence="4">
    <location>
        <begin position="807"/>
        <end position="818"/>
    </location>
</feature>
<dbReference type="PROSITE" id="PS00463">
    <property type="entry name" value="ZN2_CY6_FUNGAL_1"/>
    <property type="match status" value="1"/>
</dbReference>
<feature type="compositionally biased region" description="Polar residues" evidence="4">
    <location>
        <begin position="783"/>
        <end position="794"/>
    </location>
</feature>
<dbReference type="SMART" id="SM00906">
    <property type="entry name" value="Fungal_trans"/>
    <property type="match status" value="1"/>
</dbReference>
<sequence>MTPPTQGATHGEHLQLPDIAAGTKSQPAPPRVRRRNRQITSCLECRRRKLKCDKGSPCVNCTKNSRPCVFIASGLDADGQKRLAEVKEKMGILERSLEEDVARISRSKSGGASDSRRPSTLPGQEESYSDQEDDEDTRNLDPTHLATEDAAYYDDDADNDDDDIVDLGIAMGKVRISERIGGLVRPRFSEELVQALRELPKVERVNPNPVADQDPQDWLAPSRDYVAPSSSLYFAPGGEKTSLMTHLPSKPLVDKLIAHYWEAVHVIARTVHRPSFERQYERFWASIGVGLEPRNSFQAVVLAALLSSVVSMPEHKVLSELGVDKQSLVDNFRRGTEAALSRANFLRATKLETLQAFVMYLIPLCRHEVSRAHSALTGTVIRLAECMGLHRDPTKYTNSPIEIQVRRLIWYQICFLDLRTCEGTGPRPQIRYDDYDTQFPLNIDDEDLDRAEHGVRGIDVRTNRKNFTDMTITRMRFECYEMHRFLWNERPKLEQKDANGERKVTLISLLSRVHAFKAAMEKTYLPMLNRSVPLHALASEFYGIVSDRLYILLLQRYLSSDRSKMPGRLRQIVLSSAVTIIEHSMVIEQQPALSTWSWYVGALHQYHTALLLLNELYASHNEPEVEARVWKCMDFAFGINSEWSYIEKTRFILEDLIGKIDIYTSLKRLRAPTNMPHAGPRTHTPGFQARQQEERERSGSLQSARSGSATSPLGLSNIAPAQQMSPPKQPPMHHRQQIPQIPQTPSTSINTFPGAMPNVDWGTIELPHSASAFPPPQPPQTPYSFTDLPTTTPASGLGPTTHLHYPDQQQGSDASSPSAAIYGGMRQGTASSSPMDVLNEIDWNDIEQMFGGAEMGAGMLIPPFTFPQFSASDLQWPQQPL</sequence>
<evidence type="ECO:0000259" key="5">
    <source>
        <dbReference type="PROSITE" id="PS50048"/>
    </source>
</evidence>
<feature type="compositionally biased region" description="Polar residues" evidence="4">
    <location>
        <begin position="699"/>
        <end position="726"/>
    </location>
</feature>
<evidence type="ECO:0000313" key="6">
    <source>
        <dbReference type="EMBL" id="KAF2827347.1"/>
    </source>
</evidence>
<dbReference type="InterPro" id="IPR007219">
    <property type="entry name" value="XnlR_reg_dom"/>
</dbReference>
<dbReference type="PROSITE" id="PS50048">
    <property type="entry name" value="ZN2_CY6_FUNGAL_2"/>
    <property type="match status" value="1"/>
</dbReference>
<feature type="compositionally biased region" description="Low complexity" evidence="4">
    <location>
        <begin position="737"/>
        <end position="748"/>
    </location>
</feature>
<feature type="domain" description="Zn(2)-C6 fungal-type" evidence="5">
    <location>
        <begin position="41"/>
        <end position="70"/>
    </location>
</feature>
<dbReference type="PANTHER" id="PTHR31001">
    <property type="entry name" value="UNCHARACTERIZED TRANSCRIPTIONAL REGULATORY PROTEIN"/>
    <property type="match status" value="1"/>
</dbReference>
<dbReference type="EMBL" id="MU006224">
    <property type="protein sequence ID" value="KAF2827347.1"/>
    <property type="molecule type" value="Genomic_DNA"/>
</dbReference>
<dbReference type="Pfam" id="PF04082">
    <property type="entry name" value="Fungal_trans"/>
    <property type="match status" value="1"/>
</dbReference>
<comment type="subcellular location">
    <subcellularLocation>
        <location evidence="1">Nucleus</location>
    </subcellularLocation>
</comment>
<keyword evidence="7" id="KW-1185">Reference proteome</keyword>
<reference evidence="6" key="1">
    <citation type="journal article" date="2020" name="Stud. Mycol.">
        <title>101 Dothideomycetes genomes: a test case for predicting lifestyles and emergence of pathogens.</title>
        <authorList>
            <person name="Haridas S."/>
            <person name="Albert R."/>
            <person name="Binder M."/>
            <person name="Bloem J."/>
            <person name="Labutti K."/>
            <person name="Salamov A."/>
            <person name="Andreopoulos B."/>
            <person name="Baker S."/>
            <person name="Barry K."/>
            <person name="Bills G."/>
            <person name="Bluhm B."/>
            <person name="Cannon C."/>
            <person name="Castanera R."/>
            <person name="Culley D."/>
            <person name="Daum C."/>
            <person name="Ezra D."/>
            <person name="Gonzalez J."/>
            <person name="Henrissat B."/>
            <person name="Kuo A."/>
            <person name="Liang C."/>
            <person name="Lipzen A."/>
            <person name="Lutzoni F."/>
            <person name="Magnuson J."/>
            <person name="Mondo S."/>
            <person name="Nolan M."/>
            <person name="Ohm R."/>
            <person name="Pangilinan J."/>
            <person name="Park H.-J."/>
            <person name="Ramirez L."/>
            <person name="Alfaro M."/>
            <person name="Sun H."/>
            <person name="Tritt A."/>
            <person name="Yoshinaga Y."/>
            <person name="Zwiers L.-H."/>
            <person name="Turgeon B."/>
            <person name="Goodwin S."/>
            <person name="Spatafora J."/>
            <person name="Crous P."/>
            <person name="Grigoriev I."/>
        </authorList>
    </citation>
    <scope>NUCLEOTIDE SEQUENCE</scope>
    <source>
        <strain evidence="6">CBS 113818</strain>
    </source>
</reference>
<evidence type="ECO:0000256" key="1">
    <source>
        <dbReference type="ARBA" id="ARBA00004123"/>
    </source>
</evidence>
<dbReference type="SMART" id="SM00066">
    <property type="entry name" value="GAL4"/>
    <property type="match status" value="1"/>
</dbReference>
<dbReference type="GO" id="GO:0006351">
    <property type="term" value="P:DNA-templated transcription"/>
    <property type="evidence" value="ECO:0007669"/>
    <property type="project" value="InterPro"/>
</dbReference>
<organism evidence="6 7">
    <name type="scientific">Ophiobolus disseminans</name>
    <dbReference type="NCBI Taxonomy" id="1469910"/>
    <lineage>
        <taxon>Eukaryota</taxon>
        <taxon>Fungi</taxon>
        <taxon>Dikarya</taxon>
        <taxon>Ascomycota</taxon>
        <taxon>Pezizomycotina</taxon>
        <taxon>Dothideomycetes</taxon>
        <taxon>Pleosporomycetidae</taxon>
        <taxon>Pleosporales</taxon>
        <taxon>Pleosporineae</taxon>
        <taxon>Phaeosphaeriaceae</taxon>
        <taxon>Ophiobolus</taxon>
    </lineage>
</organism>
<dbReference type="OrthoDB" id="424974at2759"/>
<dbReference type="InterPro" id="IPR036864">
    <property type="entry name" value="Zn2-C6_fun-type_DNA-bd_sf"/>
</dbReference>
<dbReference type="AlphaFoldDB" id="A0A6A7A3Q9"/>
<evidence type="ECO:0000256" key="3">
    <source>
        <dbReference type="ARBA" id="ARBA00023242"/>
    </source>
</evidence>
<dbReference type="PANTHER" id="PTHR31001:SF40">
    <property type="entry name" value="ZN(II)2CYS6 TRANSCRIPTION FACTOR (EUROFUNG)"/>
    <property type="match status" value="1"/>
</dbReference>
<accession>A0A6A7A3Q9</accession>
<dbReference type="InterPro" id="IPR001138">
    <property type="entry name" value="Zn2Cys6_DnaBD"/>
</dbReference>
<keyword evidence="3" id="KW-0539">Nucleus</keyword>
<dbReference type="GO" id="GO:0008270">
    <property type="term" value="F:zinc ion binding"/>
    <property type="evidence" value="ECO:0007669"/>
    <property type="project" value="InterPro"/>
</dbReference>
<feature type="region of interest" description="Disordered" evidence="4">
    <location>
        <begin position="101"/>
        <end position="141"/>
    </location>
</feature>
<dbReference type="CDD" id="cd00067">
    <property type="entry name" value="GAL4"/>
    <property type="match status" value="1"/>
</dbReference>
<evidence type="ECO:0000256" key="4">
    <source>
        <dbReference type="SAM" id="MobiDB-lite"/>
    </source>
</evidence>
<dbReference type="GO" id="GO:0000981">
    <property type="term" value="F:DNA-binding transcription factor activity, RNA polymerase II-specific"/>
    <property type="evidence" value="ECO:0007669"/>
    <property type="project" value="InterPro"/>
</dbReference>
<protein>
    <recommendedName>
        <fullName evidence="5">Zn(2)-C6 fungal-type domain-containing protein</fullName>
    </recommendedName>
</protein>
<proteinExistence type="predicted"/>
<keyword evidence="2" id="KW-0479">Metal-binding</keyword>
<dbReference type="GO" id="GO:0003677">
    <property type="term" value="F:DNA binding"/>
    <property type="evidence" value="ECO:0007669"/>
    <property type="project" value="InterPro"/>
</dbReference>
<feature type="region of interest" description="Disordered" evidence="4">
    <location>
        <begin position="1"/>
        <end position="37"/>
    </location>
</feature>
<dbReference type="Gene3D" id="4.10.240.10">
    <property type="entry name" value="Zn(2)-C6 fungal-type DNA-binding domain"/>
    <property type="match status" value="1"/>
</dbReference>